<gene>
    <name evidence="1" type="ORF">HPB48_000255</name>
</gene>
<protein>
    <submittedName>
        <fullName evidence="1">Uncharacterized protein</fullName>
    </submittedName>
</protein>
<organism evidence="1 2">
    <name type="scientific">Haemaphysalis longicornis</name>
    <name type="common">Bush tick</name>
    <dbReference type="NCBI Taxonomy" id="44386"/>
    <lineage>
        <taxon>Eukaryota</taxon>
        <taxon>Metazoa</taxon>
        <taxon>Ecdysozoa</taxon>
        <taxon>Arthropoda</taxon>
        <taxon>Chelicerata</taxon>
        <taxon>Arachnida</taxon>
        <taxon>Acari</taxon>
        <taxon>Parasitiformes</taxon>
        <taxon>Ixodida</taxon>
        <taxon>Ixodoidea</taxon>
        <taxon>Ixodidae</taxon>
        <taxon>Haemaphysalinae</taxon>
        <taxon>Haemaphysalis</taxon>
    </lineage>
</organism>
<dbReference type="AlphaFoldDB" id="A0A9J6GW73"/>
<dbReference type="OrthoDB" id="10039611at2759"/>
<name>A0A9J6GW73_HAELO</name>
<reference evidence="1 2" key="1">
    <citation type="journal article" date="2020" name="Cell">
        <title>Large-Scale Comparative Analyses of Tick Genomes Elucidate Their Genetic Diversity and Vector Capacities.</title>
        <authorList>
            <consortium name="Tick Genome and Microbiome Consortium (TIGMIC)"/>
            <person name="Jia N."/>
            <person name="Wang J."/>
            <person name="Shi W."/>
            <person name="Du L."/>
            <person name="Sun Y."/>
            <person name="Zhan W."/>
            <person name="Jiang J.F."/>
            <person name="Wang Q."/>
            <person name="Zhang B."/>
            <person name="Ji P."/>
            <person name="Bell-Sakyi L."/>
            <person name="Cui X.M."/>
            <person name="Yuan T.T."/>
            <person name="Jiang B.G."/>
            <person name="Yang W.F."/>
            <person name="Lam T.T."/>
            <person name="Chang Q.C."/>
            <person name="Ding S.J."/>
            <person name="Wang X.J."/>
            <person name="Zhu J.G."/>
            <person name="Ruan X.D."/>
            <person name="Zhao L."/>
            <person name="Wei J.T."/>
            <person name="Ye R.Z."/>
            <person name="Que T.C."/>
            <person name="Du C.H."/>
            <person name="Zhou Y.H."/>
            <person name="Cheng J.X."/>
            <person name="Dai P.F."/>
            <person name="Guo W.B."/>
            <person name="Han X.H."/>
            <person name="Huang E.J."/>
            <person name="Li L.F."/>
            <person name="Wei W."/>
            <person name="Gao Y.C."/>
            <person name="Liu J.Z."/>
            <person name="Shao H.Z."/>
            <person name="Wang X."/>
            <person name="Wang C.C."/>
            <person name="Yang T.C."/>
            <person name="Huo Q.B."/>
            <person name="Li W."/>
            <person name="Chen H.Y."/>
            <person name="Chen S.E."/>
            <person name="Zhou L.G."/>
            <person name="Ni X.B."/>
            <person name="Tian J.H."/>
            <person name="Sheng Y."/>
            <person name="Liu T."/>
            <person name="Pan Y.S."/>
            <person name="Xia L.Y."/>
            <person name="Li J."/>
            <person name="Zhao F."/>
            <person name="Cao W.C."/>
        </authorList>
    </citation>
    <scope>NUCLEOTIDE SEQUENCE [LARGE SCALE GENOMIC DNA]</scope>
    <source>
        <strain evidence="1">HaeL-2018</strain>
    </source>
</reference>
<dbReference type="Proteomes" id="UP000821853">
    <property type="component" value="Chromosome 8"/>
</dbReference>
<comment type="caution">
    <text evidence="1">The sequence shown here is derived from an EMBL/GenBank/DDBJ whole genome shotgun (WGS) entry which is preliminary data.</text>
</comment>
<sequence length="134" mass="14898">MACVGSPVRIRAKMPFYPKQAKQLALNVVEALQKEGEISASLNSLVKRVAILTNVNQRSLYKWMTECKQTGKPLTPKKRLSGGRGGQRKKRMDNFALSVLRRVVPSFLNGTNSPACQNSRNISGMTTTCQLWCL</sequence>
<keyword evidence="2" id="KW-1185">Reference proteome</keyword>
<accession>A0A9J6GW73</accession>
<proteinExistence type="predicted"/>
<evidence type="ECO:0000313" key="1">
    <source>
        <dbReference type="EMBL" id="KAH9379725.1"/>
    </source>
</evidence>
<dbReference type="EMBL" id="JABSTR010000010">
    <property type="protein sequence ID" value="KAH9379725.1"/>
    <property type="molecule type" value="Genomic_DNA"/>
</dbReference>
<dbReference type="VEuPathDB" id="VectorBase:HLOH_043383"/>
<evidence type="ECO:0000313" key="2">
    <source>
        <dbReference type="Proteomes" id="UP000821853"/>
    </source>
</evidence>